<dbReference type="Pfam" id="PF00441">
    <property type="entry name" value="Acyl-CoA_dh_1"/>
    <property type="match status" value="1"/>
</dbReference>
<accession>A0A7Y6NQD4</accession>
<evidence type="ECO:0000313" key="9">
    <source>
        <dbReference type="EMBL" id="NUZ07420.1"/>
    </source>
</evidence>
<dbReference type="InterPro" id="IPR013786">
    <property type="entry name" value="AcylCoA_DH/ox_N"/>
</dbReference>
<dbReference type="Pfam" id="PF02771">
    <property type="entry name" value="Acyl-CoA_dh_N"/>
    <property type="match status" value="1"/>
</dbReference>
<keyword evidence="10" id="KW-1185">Reference proteome</keyword>
<reference evidence="9 10" key="1">
    <citation type="submission" date="2020-06" db="EMBL/GenBank/DDBJ databases">
        <title>Schlegella sp. ID0723 isolated from air conditioner.</title>
        <authorList>
            <person name="Kim D.Y."/>
            <person name="Kim D.-U."/>
        </authorList>
    </citation>
    <scope>NUCLEOTIDE SEQUENCE [LARGE SCALE GENOMIC DNA]</scope>
    <source>
        <strain evidence="9 10">ID0723</strain>
    </source>
</reference>
<feature type="domain" description="Acyl-CoA dehydrogenase/oxidase N-terminal" evidence="8">
    <location>
        <begin position="14"/>
        <end position="108"/>
    </location>
</feature>
<dbReference type="Proteomes" id="UP000529637">
    <property type="component" value="Unassembled WGS sequence"/>
</dbReference>
<dbReference type="AlphaFoldDB" id="A0A7Y6NQD4"/>
<evidence type="ECO:0000259" key="8">
    <source>
        <dbReference type="Pfam" id="PF02771"/>
    </source>
</evidence>
<keyword evidence="4" id="KW-0274">FAD</keyword>
<evidence type="ECO:0000256" key="4">
    <source>
        <dbReference type="ARBA" id="ARBA00022827"/>
    </source>
</evidence>
<evidence type="ECO:0000259" key="6">
    <source>
        <dbReference type="Pfam" id="PF00441"/>
    </source>
</evidence>
<dbReference type="PANTHER" id="PTHR43884:SF37">
    <property type="entry name" value="ACYL-COA DEHYDROGENASE"/>
    <property type="match status" value="1"/>
</dbReference>
<evidence type="ECO:0000313" key="10">
    <source>
        <dbReference type="Proteomes" id="UP000529637"/>
    </source>
</evidence>
<comment type="caution">
    <text evidence="9">The sequence shown here is derived from an EMBL/GenBank/DDBJ whole genome shotgun (WGS) entry which is preliminary data.</text>
</comment>
<dbReference type="GO" id="GO:0003995">
    <property type="term" value="F:acyl-CoA dehydrogenase activity"/>
    <property type="evidence" value="ECO:0007669"/>
    <property type="project" value="TreeGrafter"/>
</dbReference>
<feature type="domain" description="Acyl-CoA dehydrogenase/oxidase C-terminal" evidence="6">
    <location>
        <begin position="230"/>
        <end position="380"/>
    </location>
</feature>
<sequence>MSNTDRRTPANSVDRDAFRDMARKFAEREIKPRWQQADREAKFPREFYVAAAKAGLIGLHIPESLGGADLGVTEEAISIEEQAKANPNLAIVALIQGVAGSLLAEHGHALHHAMVRENIAGERLLALAVTEPEAGSDVQNLKTTARRDGDDWVLDGIKSFITLGGDCDTMAVLARTDPAKGRHGMHFFAVDRNTPGLETSQIKTYANRPVPTYRVMLNEVRVPESRRLTAGFGAIMEGFNRERVMVAARWLGHMQTALAWAMDYAKVRQQFGKPIGANQSIAFKLAQGHVDVEASRHLTYHAAARWDSGAPVKDIILDVSSAKLFVTQAVYRVTQDALHIGGGWGITEELPAMRMALDALVAPVTVGSYEIQLRVIAKQLGLPCD</sequence>
<dbReference type="InterPro" id="IPR036250">
    <property type="entry name" value="AcylCo_DH-like_C"/>
</dbReference>
<evidence type="ECO:0000256" key="2">
    <source>
        <dbReference type="ARBA" id="ARBA00009347"/>
    </source>
</evidence>
<dbReference type="PANTHER" id="PTHR43884">
    <property type="entry name" value="ACYL-COA DEHYDROGENASE"/>
    <property type="match status" value="1"/>
</dbReference>
<dbReference type="RefSeq" id="WP_176070275.1">
    <property type="nucleotide sequence ID" value="NZ_JABWMJ010000008.1"/>
</dbReference>
<dbReference type="Gene3D" id="2.40.110.10">
    <property type="entry name" value="Butyryl-CoA Dehydrogenase, subunit A, domain 2"/>
    <property type="match status" value="1"/>
</dbReference>
<dbReference type="Gene3D" id="1.10.540.10">
    <property type="entry name" value="Acyl-CoA dehydrogenase/oxidase, N-terminal domain"/>
    <property type="match status" value="1"/>
</dbReference>
<dbReference type="EMBL" id="JABWMJ010000008">
    <property type="protein sequence ID" value="NUZ07420.1"/>
    <property type="molecule type" value="Genomic_DNA"/>
</dbReference>
<dbReference type="Pfam" id="PF02770">
    <property type="entry name" value="Acyl-CoA_dh_M"/>
    <property type="match status" value="1"/>
</dbReference>
<evidence type="ECO:0000256" key="1">
    <source>
        <dbReference type="ARBA" id="ARBA00001974"/>
    </source>
</evidence>
<protein>
    <submittedName>
        <fullName evidence="9">Acyl-CoA dehydrogenase family protein</fullName>
    </submittedName>
</protein>
<dbReference type="SUPFAM" id="SSF56645">
    <property type="entry name" value="Acyl-CoA dehydrogenase NM domain-like"/>
    <property type="match status" value="1"/>
</dbReference>
<evidence type="ECO:0000256" key="5">
    <source>
        <dbReference type="ARBA" id="ARBA00023002"/>
    </source>
</evidence>
<dbReference type="InterPro" id="IPR009075">
    <property type="entry name" value="AcylCo_DH/oxidase_C"/>
</dbReference>
<evidence type="ECO:0000256" key="3">
    <source>
        <dbReference type="ARBA" id="ARBA00022630"/>
    </source>
</evidence>
<evidence type="ECO:0000259" key="7">
    <source>
        <dbReference type="Pfam" id="PF02770"/>
    </source>
</evidence>
<dbReference type="InterPro" id="IPR046373">
    <property type="entry name" value="Acyl-CoA_Oxase/DH_mid-dom_sf"/>
</dbReference>
<keyword evidence="3" id="KW-0285">Flavoprotein</keyword>
<keyword evidence="5" id="KW-0560">Oxidoreductase</keyword>
<comment type="cofactor">
    <cofactor evidence="1">
        <name>FAD</name>
        <dbReference type="ChEBI" id="CHEBI:57692"/>
    </cofactor>
</comment>
<dbReference type="InterPro" id="IPR037069">
    <property type="entry name" value="AcylCoA_DH/ox_N_sf"/>
</dbReference>
<dbReference type="GO" id="GO:0050660">
    <property type="term" value="F:flavin adenine dinucleotide binding"/>
    <property type="evidence" value="ECO:0007669"/>
    <property type="project" value="InterPro"/>
</dbReference>
<comment type="similarity">
    <text evidence="2">Belongs to the acyl-CoA dehydrogenase family.</text>
</comment>
<name>A0A7Y6NQD4_9BURK</name>
<dbReference type="InterPro" id="IPR009100">
    <property type="entry name" value="AcylCoA_DH/oxidase_NM_dom_sf"/>
</dbReference>
<organism evidence="9 10">
    <name type="scientific">Piscinibacter koreensis</name>
    <dbReference type="NCBI Taxonomy" id="2742824"/>
    <lineage>
        <taxon>Bacteria</taxon>
        <taxon>Pseudomonadati</taxon>
        <taxon>Pseudomonadota</taxon>
        <taxon>Betaproteobacteria</taxon>
        <taxon>Burkholderiales</taxon>
        <taxon>Sphaerotilaceae</taxon>
        <taxon>Piscinibacter</taxon>
    </lineage>
</organism>
<feature type="domain" description="Acyl-CoA oxidase/dehydrogenase middle" evidence="7">
    <location>
        <begin position="126"/>
        <end position="220"/>
    </location>
</feature>
<dbReference type="FunFam" id="2.40.110.10:FF:000002">
    <property type="entry name" value="Acyl-CoA dehydrogenase fadE12"/>
    <property type="match status" value="1"/>
</dbReference>
<proteinExistence type="inferred from homology"/>
<gene>
    <name evidence="9" type="ORF">HQN59_16780</name>
</gene>
<dbReference type="SUPFAM" id="SSF47203">
    <property type="entry name" value="Acyl-CoA dehydrogenase C-terminal domain-like"/>
    <property type="match status" value="1"/>
</dbReference>
<dbReference type="Gene3D" id="1.20.140.10">
    <property type="entry name" value="Butyryl-CoA Dehydrogenase, subunit A, domain 3"/>
    <property type="match status" value="1"/>
</dbReference>
<dbReference type="InterPro" id="IPR006091">
    <property type="entry name" value="Acyl-CoA_Oxase/DH_mid-dom"/>
</dbReference>